<dbReference type="EMBL" id="CP011797">
    <property type="protein sequence ID" value="ATX76925.1"/>
    <property type="molecule type" value="Genomic_DNA"/>
</dbReference>
<evidence type="ECO:0000256" key="3">
    <source>
        <dbReference type="ARBA" id="ARBA00016337"/>
    </source>
</evidence>
<keyword evidence="4 11" id="KW-0285">Flavoprotein</keyword>
<evidence type="ECO:0000313" key="14">
    <source>
        <dbReference type="Proteomes" id="UP000229757"/>
    </source>
</evidence>
<sequence length="320" mass="34160">MSSDKPESAHGYRLKAAEQGRSELEWVVEFAAMASPCQILLHGVNRPTAERLAALACTEVHRIEQKYSRYRTANSMATLNHSAGGVVSIDTETMALLAFADQAYQLSDGLFDISSGILGRVWHFDGSARLPEQSAIDALLPLIDWPAVRYWHNADGTQAFQMPAGMALDFGGLGKEYAADRALAAMSQSGLPGLGPMLVNLGGDIATNGVLFPEHSWQIGVEPGTLGGNGGKIAAFCLTLPSGALATSGDARKFLKKDARIYGHILNPKTGWPVAGGPRSVSVCANTCLESGLLSTLALLQGSQAADFLDQQGRQYWLQW</sequence>
<evidence type="ECO:0000256" key="8">
    <source>
        <dbReference type="ARBA" id="ARBA00022842"/>
    </source>
</evidence>
<keyword evidence="14" id="KW-1185">Reference proteome</keyword>
<reference evidence="13 14" key="1">
    <citation type="journal article" date="2017" name="Environ. Microbiol.">
        <title>Genomic and physiological analyses of 'Reinekea forsetii' reveal a versatile opportunistic lifestyle during spring algae blooms.</title>
        <authorList>
            <person name="Avci B."/>
            <person name="Hahnke R.L."/>
            <person name="Chafee M."/>
            <person name="Fischer T."/>
            <person name="Gruber-Vodicka H."/>
            <person name="Tegetmeyer H.E."/>
            <person name="Harder J."/>
            <person name="Fuchs B.M."/>
            <person name="Amann R.I."/>
            <person name="Teeling H."/>
        </authorList>
    </citation>
    <scope>NUCLEOTIDE SEQUENCE [LARGE SCALE GENOMIC DNA]</scope>
    <source>
        <strain evidence="13 14">Hel1_31_D35</strain>
    </source>
</reference>
<keyword evidence="13" id="KW-0449">Lipoprotein</keyword>
<dbReference type="PANTHER" id="PTHR30040">
    <property type="entry name" value="THIAMINE BIOSYNTHESIS LIPOPROTEIN APBE"/>
    <property type="match status" value="1"/>
</dbReference>
<dbReference type="EC" id="2.7.1.180" evidence="2 11"/>
<keyword evidence="6 11" id="KW-0479">Metal-binding</keyword>
<evidence type="ECO:0000256" key="7">
    <source>
        <dbReference type="ARBA" id="ARBA00022827"/>
    </source>
</evidence>
<evidence type="ECO:0000313" key="13">
    <source>
        <dbReference type="EMBL" id="ATX76925.1"/>
    </source>
</evidence>
<evidence type="ECO:0000256" key="9">
    <source>
        <dbReference type="ARBA" id="ARBA00031306"/>
    </source>
</evidence>
<evidence type="ECO:0000256" key="12">
    <source>
        <dbReference type="PIRSR" id="PIRSR006268-2"/>
    </source>
</evidence>
<dbReference type="PANTHER" id="PTHR30040:SF2">
    <property type="entry name" value="FAD:PROTEIN FMN TRANSFERASE"/>
    <property type="match status" value="1"/>
</dbReference>
<dbReference type="Proteomes" id="UP000229757">
    <property type="component" value="Chromosome"/>
</dbReference>
<evidence type="ECO:0000256" key="1">
    <source>
        <dbReference type="ARBA" id="ARBA00008282"/>
    </source>
</evidence>
<keyword evidence="8 11" id="KW-0460">Magnesium</keyword>
<dbReference type="AlphaFoldDB" id="A0A2K8KQA5"/>
<evidence type="ECO:0000256" key="6">
    <source>
        <dbReference type="ARBA" id="ARBA00022723"/>
    </source>
</evidence>
<comment type="similarity">
    <text evidence="1 11">Belongs to the ApbE family.</text>
</comment>
<evidence type="ECO:0000256" key="2">
    <source>
        <dbReference type="ARBA" id="ARBA00011955"/>
    </source>
</evidence>
<dbReference type="SUPFAM" id="SSF143631">
    <property type="entry name" value="ApbE-like"/>
    <property type="match status" value="1"/>
</dbReference>
<organism evidence="13 14">
    <name type="scientific">Reinekea forsetii</name>
    <dbReference type="NCBI Taxonomy" id="1336806"/>
    <lineage>
        <taxon>Bacteria</taxon>
        <taxon>Pseudomonadati</taxon>
        <taxon>Pseudomonadota</taxon>
        <taxon>Gammaproteobacteria</taxon>
        <taxon>Oceanospirillales</taxon>
        <taxon>Saccharospirillaceae</taxon>
        <taxon>Reinekea</taxon>
    </lineage>
</organism>
<feature type="binding site" evidence="12">
    <location>
        <position position="172"/>
    </location>
    <ligand>
        <name>Mg(2+)</name>
        <dbReference type="ChEBI" id="CHEBI:18420"/>
    </ligand>
</feature>
<accession>A0A2K8KQA5</accession>
<dbReference type="GO" id="GO:0046872">
    <property type="term" value="F:metal ion binding"/>
    <property type="evidence" value="ECO:0007669"/>
    <property type="project" value="UniProtKB-UniRule"/>
</dbReference>
<evidence type="ECO:0000256" key="10">
    <source>
        <dbReference type="ARBA" id="ARBA00048540"/>
    </source>
</evidence>
<dbReference type="PIRSF" id="PIRSF006268">
    <property type="entry name" value="ApbE"/>
    <property type="match status" value="1"/>
</dbReference>
<evidence type="ECO:0000256" key="5">
    <source>
        <dbReference type="ARBA" id="ARBA00022679"/>
    </source>
</evidence>
<feature type="binding site" evidence="12">
    <location>
        <position position="296"/>
    </location>
    <ligand>
        <name>Mg(2+)</name>
        <dbReference type="ChEBI" id="CHEBI:18420"/>
    </ligand>
</feature>
<protein>
    <recommendedName>
        <fullName evidence="3 11">FAD:protein FMN transferase</fullName>
        <ecNumber evidence="2 11">2.7.1.180</ecNumber>
    </recommendedName>
    <alternativeName>
        <fullName evidence="9 11">Flavin transferase</fullName>
    </alternativeName>
</protein>
<evidence type="ECO:0000256" key="11">
    <source>
        <dbReference type="PIRNR" id="PIRNR006268"/>
    </source>
</evidence>
<dbReference type="OrthoDB" id="9778595at2"/>
<comment type="catalytic activity">
    <reaction evidence="10 11">
        <text>L-threonyl-[protein] + FAD = FMN-L-threonyl-[protein] + AMP + H(+)</text>
        <dbReference type="Rhea" id="RHEA:36847"/>
        <dbReference type="Rhea" id="RHEA-COMP:11060"/>
        <dbReference type="Rhea" id="RHEA-COMP:11061"/>
        <dbReference type="ChEBI" id="CHEBI:15378"/>
        <dbReference type="ChEBI" id="CHEBI:30013"/>
        <dbReference type="ChEBI" id="CHEBI:57692"/>
        <dbReference type="ChEBI" id="CHEBI:74257"/>
        <dbReference type="ChEBI" id="CHEBI:456215"/>
        <dbReference type="EC" id="2.7.1.180"/>
    </reaction>
</comment>
<keyword evidence="7 11" id="KW-0274">FAD</keyword>
<proteinExistence type="inferred from homology"/>
<dbReference type="GO" id="GO:0016740">
    <property type="term" value="F:transferase activity"/>
    <property type="evidence" value="ECO:0007669"/>
    <property type="project" value="UniProtKB-UniRule"/>
</dbReference>
<comment type="cofactor">
    <cofactor evidence="12">
        <name>Mg(2+)</name>
        <dbReference type="ChEBI" id="CHEBI:18420"/>
    </cofactor>
    <cofactor evidence="12">
        <name>Mn(2+)</name>
        <dbReference type="ChEBI" id="CHEBI:29035"/>
    </cofactor>
    <text evidence="12">Magnesium. Can also use manganese.</text>
</comment>
<dbReference type="Gene3D" id="3.10.520.10">
    <property type="entry name" value="ApbE-like domains"/>
    <property type="match status" value="1"/>
</dbReference>
<keyword evidence="5 11" id="KW-0808">Transferase</keyword>
<dbReference type="RefSeq" id="WP_100257228.1">
    <property type="nucleotide sequence ID" value="NZ_CP011797.1"/>
</dbReference>
<dbReference type="KEGG" id="rfo:REIFOR_01787"/>
<dbReference type="InterPro" id="IPR024932">
    <property type="entry name" value="ApbE"/>
</dbReference>
<name>A0A2K8KQA5_9GAMM</name>
<dbReference type="Pfam" id="PF02424">
    <property type="entry name" value="ApbE"/>
    <property type="match status" value="1"/>
</dbReference>
<dbReference type="InterPro" id="IPR003374">
    <property type="entry name" value="ApbE-like_sf"/>
</dbReference>
<gene>
    <name evidence="13" type="primary">apbE</name>
    <name evidence="13" type="ORF">REIFOR_01787</name>
</gene>
<evidence type="ECO:0000256" key="4">
    <source>
        <dbReference type="ARBA" id="ARBA00022630"/>
    </source>
</evidence>